<dbReference type="AlphaFoldDB" id="A0A562REY6"/>
<dbReference type="PROSITE" id="PS51725">
    <property type="entry name" value="ABM"/>
    <property type="match status" value="1"/>
</dbReference>
<dbReference type="InterPro" id="IPR011008">
    <property type="entry name" value="Dimeric_a/b-barrel"/>
</dbReference>
<organism evidence="2 3">
    <name type="scientific">Pseudoduganella lurida</name>
    <dbReference type="NCBI Taxonomy" id="1036180"/>
    <lineage>
        <taxon>Bacteria</taxon>
        <taxon>Pseudomonadati</taxon>
        <taxon>Pseudomonadota</taxon>
        <taxon>Betaproteobacteria</taxon>
        <taxon>Burkholderiales</taxon>
        <taxon>Oxalobacteraceae</taxon>
        <taxon>Telluria group</taxon>
        <taxon>Pseudoduganella</taxon>
    </lineage>
</organism>
<dbReference type="Proteomes" id="UP000318431">
    <property type="component" value="Unassembled WGS sequence"/>
</dbReference>
<dbReference type="GO" id="GO:0004497">
    <property type="term" value="F:monooxygenase activity"/>
    <property type="evidence" value="ECO:0007669"/>
    <property type="project" value="UniProtKB-KW"/>
</dbReference>
<evidence type="ECO:0000259" key="1">
    <source>
        <dbReference type="PROSITE" id="PS51725"/>
    </source>
</evidence>
<gene>
    <name evidence="2" type="ORF">IP91_01746</name>
</gene>
<proteinExistence type="predicted"/>
<feature type="domain" description="ABM" evidence="1">
    <location>
        <begin position="25"/>
        <end position="116"/>
    </location>
</feature>
<dbReference type="OrthoDB" id="1494517at2"/>
<name>A0A562REY6_9BURK</name>
<dbReference type="InterPro" id="IPR007138">
    <property type="entry name" value="ABM_dom"/>
</dbReference>
<dbReference type="EMBL" id="VLLB01000002">
    <property type="protein sequence ID" value="TWI67629.1"/>
    <property type="molecule type" value="Genomic_DNA"/>
</dbReference>
<evidence type="ECO:0000313" key="2">
    <source>
        <dbReference type="EMBL" id="TWI67629.1"/>
    </source>
</evidence>
<dbReference type="SUPFAM" id="SSF54909">
    <property type="entry name" value="Dimeric alpha+beta barrel"/>
    <property type="match status" value="1"/>
</dbReference>
<dbReference type="Gene3D" id="3.30.70.100">
    <property type="match status" value="1"/>
</dbReference>
<keyword evidence="2" id="KW-0503">Monooxygenase</keyword>
<keyword evidence="3" id="KW-1185">Reference proteome</keyword>
<keyword evidence="2" id="KW-0560">Oxidoreductase</keyword>
<reference evidence="2 3" key="1">
    <citation type="journal article" date="2015" name="Stand. Genomic Sci.">
        <title>Genomic Encyclopedia of Bacterial and Archaeal Type Strains, Phase III: the genomes of soil and plant-associated and newly described type strains.</title>
        <authorList>
            <person name="Whitman W.B."/>
            <person name="Woyke T."/>
            <person name="Klenk H.P."/>
            <person name="Zhou Y."/>
            <person name="Lilburn T.G."/>
            <person name="Beck B.J."/>
            <person name="De Vos P."/>
            <person name="Vandamme P."/>
            <person name="Eisen J.A."/>
            <person name="Garrity G."/>
            <person name="Hugenholtz P."/>
            <person name="Kyrpides N.C."/>
        </authorList>
    </citation>
    <scope>NUCLEOTIDE SEQUENCE [LARGE SCALE GENOMIC DNA]</scope>
    <source>
        <strain evidence="2 3">CGMCC 1.10822</strain>
    </source>
</reference>
<protein>
    <submittedName>
        <fullName evidence="2">Antibiotic biosynthesis monooxygenase</fullName>
    </submittedName>
</protein>
<sequence length="125" mass="14033">MLKHVELDPSFSLREQYADTAGKTTVLLNVFDVAPEDAEAFKRAWQQDAEFFKRQPGYISAQLHQGIGNSRMWFNYAVFETTAAFAATNDQPEFGPLRAVYPDSATAHPHLFRRVVIPGICVGEV</sequence>
<evidence type="ECO:0000313" key="3">
    <source>
        <dbReference type="Proteomes" id="UP000318431"/>
    </source>
</evidence>
<dbReference type="Pfam" id="PF03992">
    <property type="entry name" value="ABM"/>
    <property type="match status" value="1"/>
</dbReference>
<dbReference type="RefSeq" id="WP_145648557.1">
    <property type="nucleotide sequence ID" value="NZ_VLLB01000002.1"/>
</dbReference>
<accession>A0A562REY6</accession>
<comment type="caution">
    <text evidence="2">The sequence shown here is derived from an EMBL/GenBank/DDBJ whole genome shotgun (WGS) entry which is preliminary data.</text>
</comment>